<feature type="region of interest" description="Disordered" evidence="2">
    <location>
        <begin position="490"/>
        <end position="563"/>
    </location>
</feature>
<feature type="compositionally biased region" description="Basic and acidic residues" evidence="2">
    <location>
        <begin position="410"/>
        <end position="424"/>
    </location>
</feature>
<dbReference type="HOGENOM" id="CLU_007843_0_0_1"/>
<feature type="compositionally biased region" description="Low complexity" evidence="2">
    <location>
        <begin position="352"/>
        <end position="375"/>
    </location>
</feature>
<feature type="compositionally biased region" description="Basic and acidic residues" evidence="2">
    <location>
        <begin position="630"/>
        <end position="646"/>
    </location>
</feature>
<evidence type="ECO:0000259" key="3">
    <source>
        <dbReference type="PROSITE" id="PS50172"/>
    </source>
</evidence>
<feature type="compositionally biased region" description="Basic and acidic residues" evidence="2">
    <location>
        <begin position="329"/>
        <end position="338"/>
    </location>
</feature>
<accession>A0A067Q948</accession>
<feature type="compositionally biased region" description="Gly residues" evidence="2">
    <location>
        <begin position="1162"/>
        <end position="1171"/>
    </location>
</feature>
<name>A0A067Q948_9AGAM</name>
<dbReference type="AlphaFoldDB" id="A0A067Q948"/>
<sequence length="1190" mass="126146">MSRRSNKSHKVPNVKLRPAAPQPRAHYDVPSYDAQVDSTQFVDMCPRPFKGFVICATGVQDKTTLFKQALELGAMSTQDFTDRVTHLIALEHGGAKYKCALERKIPIMKPSFVNESYEIWLRGDDVDLLQATKTHRLPIFQGLTLALSGIEDVERRNKIAKLIVKEGGTYMKTISRPVRVTHLLCSTLSPPPFSPTIPPSASLDTLAKSTDDSPPAAPQLPNANNNHQAPNTTTNSNATNPTPTPLLSLALKFKERGEADIKILWEDWFWDCVEFGGRWGVGRYEVFEGRGGGASEMGGPGAGQGGGQGGEGGERGGEGGDQSSSAKSGDGDGAHEEQGNQVLRVRKRPVRRVVGGADSGSALPPSSDPSLSHPPQLGPTGSIHLTPDSLPQVSSVPLHSGATPDGGGSRLHETGGRSGIHDTDGGATQDRGASGIHTTGGGIHEIGEEEEEMAQVKRPHSLTLHVWESVLGGRGFEVREGRLVRVGAGVGAGAGVGGEGEGEFGKDDGQDDDGEFEKADEGVLGKDDAVPPKKDKGKNKEKVLEGGGGEGRRLPAGKGGGKSMLGGFSRSASFAPVGVGVGIAGPSRVGGAGDGAGPSGAGGLEVGGTKRVFGRVGSSVLPPASAELDEPNKDPRGKGKEKEGEKGREKLIFVGKRFRLVGEARAASVVHAIKTCGGLVVDEDEEEEGREEGRKVDWIIVRLASGSHFYRAEKDEKEREKYRTECWLERCIFEERVCERGEKVVFGPLEVDLPLPCANKLLISLTNLDASESIFVRRLVKALGGRVVEGFSRKSTHLVCGRFEGRKWEKAGEWGVRVVGVDWVEGLARGEGVDAFGGEGGEGVVADGDEGAEDGGLEKAKSGEKGKGKEKEVVGEEDMMVDITNSVPSQPEVPEPLPPAEQPQPIRRTATTLIMDEDANSFGNPVSLLGSPSSYQKRQDSLPPSSPSLDPDEQHQHQYSIPEHPLDLEEEESEVQVPGPPSSLPSSPLKRNRVPSSESPSPLKIPRLGDSGVRRQLAVTSVPAELQDKITSLLGKRPSIGVAGEEEDKGRGGGRAGKRPRPVSKSKLQSRQNSKDVVVPPPPPPQDTSHHVRWDPAAFEGNQSSFDGMNGIGDSSEGRGGDESMRVMYEDPEQRAERMKLLGLFGEGGGSVAGEGGSVAGEGGLSVGEGNGKGKKKRNLVRRSARVAGF</sequence>
<gene>
    <name evidence="4" type="ORF">JAAARDRAFT_206090</name>
</gene>
<evidence type="ECO:0000256" key="2">
    <source>
        <dbReference type="SAM" id="MobiDB-lite"/>
    </source>
</evidence>
<feature type="domain" description="BRCT" evidence="3">
    <location>
        <begin position="44"/>
        <end position="118"/>
    </location>
</feature>
<feature type="region of interest" description="Disordered" evidence="2">
    <location>
        <begin position="293"/>
        <end position="442"/>
    </location>
</feature>
<organism evidence="4 5">
    <name type="scientific">Jaapia argillacea MUCL 33604</name>
    <dbReference type="NCBI Taxonomy" id="933084"/>
    <lineage>
        <taxon>Eukaryota</taxon>
        <taxon>Fungi</taxon>
        <taxon>Dikarya</taxon>
        <taxon>Basidiomycota</taxon>
        <taxon>Agaricomycotina</taxon>
        <taxon>Agaricomycetes</taxon>
        <taxon>Agaricomycetidae</taxon>
        <taxon>Jaapiales</taxon>
        <taxon>Jaapiaceae</taxon>
        <taxon>Jaapia</taxon>
    </lineage>
</organism>
<keyword evidence="1" id="KW-0677">Repeat</keyword>
<feature type="domain" description="BRCT" evidence="3">
    <location>
        <begin position="776"/>
        <end position="824"/>
    </location>
</feature>
<dbReference type="InterPro" id="IPR036420">
    <property type="entry name" value="BRCT_dom_sf"/>
</dbReference>
<dbReference type="GO" id="GO:0033314">
    <property type="term" value="P:mitotic DNA replication checkpoint signaling"/>
    <property type="evidence" value="ECO:0007669"/>
    <property type="project" value="TreeGrafter"/>
</dbReference>
<feature type="region of interest" description="Disordered" evidence="2">
    <location>
        <begin position="195"/>
        <end position="243"/>
    </location>
</feature>
<dbReference type="PROSITE" id="PS50172">
    <property type="entry name" value="BRCT"/>
    <property type="match status" value="3"/>
</dbReference>
<dbReference type="OrthoDB" id="251770at2759"/>
<dbReference type="Gene3D" id="3.40.50.10190">
    <property type="entry name" value="BRCT domain"/>
    <property type="match status" value="4"/>
</dbReference>
<feature type="region of interest" description="Disordered" evidence="2">
    <location>
        <begin position="1162"/>
        <end position="1190"/>
    </location>
</feature>
<proteinExistence type="predicted"/>
<dbReference type="Pfam" id="PF12738">
    <property type="entry name" value="PTCB-BRCT"/>
    <property type="match status" value="2"/>
</dbReference>
<dbReference type="EMBL" id="KL197716">
    <property type="protein sequence ID" value="KDQ59126.1"/>
    <property type="molecule type" value="Genomic_DNA"/>
</dbReference>
<feature type="compositionally biased region" description="Basic residues" evidence="2">
    <location>
        <begin position="1"/>
        <end position="12"/>
    </location>
</feature>
<feature type="compositionally biased region" description="Gly residues" evidence="2">
    <location>
        <begin position="490"/>
        <end position="499"/>
    </location>
</feature>
<dbReference type="SMART" id="SM00292">
    <property type="entry name" value="BRCT"/>
    <property type="match status" value="3"/>
</dbReference>
<evidence type="ECO:0000313" key="4">
    <source>
        <dbReference type="EMBL" id="KDQ59126.1"/>
    </source>
</evidence>
<feature type="region of interest" description="Disordered" evidence="2">
    <location>
        <begin position="1"/>
        <end position="27"/>
    </location>
</feature>
<keyword evidence="5" id="KW-1185">Reference proteome</keyword>
<feature type="domain" description="BRCT" evidence="3">
    <location>
        <begin position="135"/>
        <end position="286"/>
    </location>
</feature>
<feature type="compositionally biased region" description="Basic and acidic residues" evidence="2">
    <location>
        <begin position="856"/>
        <end position="874"/>
    </location>
</feature>
<reference evidence="5" key="1">
    <citation type="journal article" date="2014" name="Proc. Natl. Acad. Sci. U.S.A.">
        <title>Extensive sampling of basidiomycete genomes demonstrates inadequacy of the white-rot/brown-rot paradigm for wood decay fungi.</title>
        <authorList>
            <person name="Riley R."/>
            <person name="Salamov A.A."/>
            <person name="Brown D.W."/>
            <person name="Nagy L.G."/>
            <person name="Floudas D."/>
            <person name="Held B.W."/>
            <person name="Levasseur A."/>
            <person name="Lombard V."/>
            <person name="Morin E."/>
            <person name="Otillar R."/>
            <person name="Lindquist E.A."/>
            <person name="Sun H."/>
            <person name="LaButti K.M."/>
            <person name="Schmutz J."/>
            <person name="Jabbour D."/>
            <person name="Luo H."/>
            <person name="Baker S.E."/>
            <person name="Pisabarro A.G."/>
            <person name="Walton J.D."/>
            <person name="Blanchette R.A."/>
            <person name="Henrissat B."/>
            <person name="Martin F."/>
            <person name="Cullen D."/>
            <person name="Hibbett D.S."/>
            <person name="Grigoriev I.V."/>
        </authorList>
    </citation>
    <scope>NUCLEOTIDE SEQUENCE [LARGE SCALE GENOMIC DNA]</scope>
    <source>
        <strain evidence="5">MUCL 33604</strain>
    </source>
</reference>
<feature type="compositionally biased region" description="Basic and acidic residues" evidence="2">
    <location>
        <begin position="516"/>
        <end position="544"/>
    </location>
</feature>
<dbReference type="Proteomes" id="UP000027265">
    <property type="component" value="Unassembled WGS sequence"/>
</dbReference>
<dbReference type="SUPFAM" id="SSF52113">
    <property type="entry name" value="BRCT domain"/>
    <property type="match status" value="3"/>
</dbReference>
<feature type="region of interest" description="Disordered" evidence="2">
    <location>
        <begin position="615"/>
        <end position="646"/>
    </location>
</feature>
<dbReference type="PANTHER" id="PTHR13561:SF20">
    <property type="entry name" value="DNA TOPOISOMERASE 2-BINDING PROTEIN 1"/>
    <property type="match status" value="1"/>
</dbReference>
<protein>
    <recommendedName>
        <fullName evidence="3">BRCT domain-containing protein</fullName>
    </recommendedName>
</protein>
<dbReference type="GO" id="GO:0006270">
    <property type="term" value="P:DNA replication initiation"/>
    <property type="evidence" value="ECO:0007669"/>
    <property type="project" value="TreeGrafter"/>
</dbReference>
<evidence type="ECO:0000313" key="5">
    <source>
        <dbReference type="Proteomes" id="UP000027265"/>
    </source>
</evidence>
<evidence type="ECO:0000256" key="1">
    <source>
        <dbReference type="ARBA" id="ARBA00022737"/>
    </source>
</evidence>
<dbReference type="InterPro" id="IPR001357">
    <property type="entry name" value="BRCT_dom"/>
</dbReference>
<dbReference type="STRING" id="933084.A0A067Q948"/>
<feature type="region of interest" description="Disordered" evidence="2">
    <location>
        <begin position="919"/>
        <end position="1124"/>
    </location>
</feature>
<dbReference type="InParanoid" id="A0A067Q948"/>
<dbReference type="GO" id="GO:0007095">
    <property type="term" value="P:mitotic G2 DNA damage checkpoint signaling"/>
    <property type="evidence" value="ECO:0007669"/>
    <property type="project" value="TreeGrafter"/>
</dbReference>
<dbReference type="PANTHER" id="PTHR13561">
    <property type="entry name" value="DNA REPLICATION REGULATOR DPB11-RELATED"/>
    <property type="match status" value="1"/>
</dbReference>
<feature type="compositionally biased region" description="Basic residues" evidence="2">
    <location>
        <begin position="1173"/>
        <end position="1190"/>
    </location>
</feature>
<feature type="compositionally biased region" description="Gly residues" evidence="2">
    <location>
        <begin position="293"/>
        <end position="311"/>
    </location>
</feature>
<feature type="compositionally biased region" description="Low complexity" evidence="2">
    <location>
        <begin position="219"/>
        <end position="243"/>
    </location>
</feature>
<feature type="region of interest" description="Disordered" evidence="2">
    <location>
        <begin position="835"/>
        <end position="879"/>
    </location>
</feature>